<dbReference type="InterPro" id="IPR017853">
    <property type="entry name" value="GH"/>
</dbReference>
<comment type="catalytic activity">
    <reaction evidence="5">
        <text>Hydrolysis of terminal non-reducing beta-D-galactose residues in beta-D-galactosides.</text>
        <dbReference type="EC" id="3.2.1.23"/>
    </reaction>
</comment>
<dbReference type="SUPFAM" id="SSF49785">
    <property type="entry name" value="Galactose-binding domain-like"/>
    <property type="match status" value="1"/>
</dbReference>
<evidence type="ECO:0000259" key="9">
    <source>
        <dbReference type="Pfam" id="PF21467"/>
    </source>
</evidence>
<dbReference type="PRINTS" id="PR00742">
    <property type="entry name" value="GLHYDRLASE35"/>
</dbReference>
<feature type="active site" description="Proton donor" evidence="4">
    <location>
        <position position="160"/>
    </location>
</feature>
<keyword evidence="3 5" id="KW-0326">Glycosidase</keyword>
<feature type="domain" description="Beta-galactosidase 1-like first all-beta" evidence="8">
    <location>
        <begin position="378"/>
        <end position="493"/>
    </location>
</feature>
<keyword evidence="11" id="KW-1185">Reference proteome</keyword>
<evidence type="ECO:0000256" key="6">
    <source>
        <dbReference type="RuleBase" id="RU003679"/>
    </source>
</evidence>
<feature type="domain" description="Beta-galactosidase galactose-binding" evidence="9">
    <location>
        <begin position="511"/>
        <end position="569"/>
    </location>
</feature>
<evidence type="ECO:0000259" key="7">
    <source>
        <dbReference type="Pfam" id="PF01301"/>
    </source>
</evidence>
<gene>
    <name evidence="10" type="ORF">FC32_GL000239</name>
</gene>
<accession>A0A0R1U0S6</accession>
<dbReference type="eggNOG" id="COG1874">
    <property type="taxonomic scope" value="Bacteria"/>
</dbReference>
<evidence type="ECO:0000313" key="10">
    <source>
        <dbReference type="EMBL" id="KRL84760.1"/>
    </source>
</evidence>
<evidence type="ECO:0000256" key="4">
    <source>
        <dbReference type="PIRSR" id="PIRSR006336-1"/>
    </source>
</evidence>
<dbReference type="InterPro" id="IPR008979">
    <property type="entry name" value="Galactose-bd-like_sf"/>
</dbReference>
<dbReference type="STRING" id="1423724.FC32_GL000239"/>
<evidence type="ECO:0000313" key="11">
    <source>
        <dbReference type="Proteomes" id="UP000051324"/>
    </source>
</evidence>
<comment type="similarity">
    <text evidence="1 6">Belongs to the glycosyl hydrolase 35 family.</text>
</comment>
<organism evidence="10 11">
    <name type="scientific">Ligilactobacillus apodemi DSM 16634 = JCM 16172</name>
    <dbReference type="NCBI Taxonomy" id="1423724"/>
    <lineage>
        <taxon>Bacteria</taxon>
        <taxon>Bacillati</taxon>
        <taxon>Bacillota</taxon>
        <taxon>Bacilli</taxon>
        <taxon>Lactobacillales</taxon>
        <taxon>Lactobacillaceae</taxon>
        <taxon>Ligilactobacillus</taxon>
    </lineage>
</organism>
<dbReference type="FunFam" id="3.20.20.80:FF:000116">
    <property type="entry name" value="Beta-galactosidase 3"/>
    <property type="match status" value="1"/>
</dbReference>
<dbReference type="InterPro" id="IPR026283">
    <property type="entry name" value="B-gal_1-like"/>
</dbReference>
<dbReference type="Gene3D" id="3.20.20.80">
    <property type="entry name" value="Glycosidases"/>
    <property type="match status" value="1"/>
</dbReference>
<dbReference type="InterPro" id="IPR048913">
    <property type="entry name" value="BetaGal_gal-bd"/>
</dbReference>
<dbReference type="PANTHER" id="PTHR23421">
    <property type="entry name" value="BETA-GALACTOSIDASE RELATED"/>
    <property type="match status" value="1"/>
</dbReference>
<evidence type="ECO:0000256" key="3">
    <source>
        <dbReference type="ARBA" id="ARBA00023295"/>
    </source>
</evidence>
<dbReference type="InterPro" id="IPR019801">
    <property type="entry name" value="Glyco_hydro_35_CS"/>
</dbReference>
<keyword evidence="2 5" id="KW-0378">Hydrolase</keyword>
<protein>
    <recommendedName>
        <fullName evidence="5">Beta-galactosidase</fullName>
        <ecNumber evidence="5">3.2.1.23</ecNumber>
    </recommendedName>
</protein>
<dbReference type="AlphaFoldDB" id="A0A0R1U0S6"/>
<dbReference type="Pfam" id="PF01301">
    <property type="entry name" value="Glyco_hydro_35"/>
    <property type="match status" value="1"/>
</dbReference>
<dbReference type="PATRIC" id="fig|1423724.4.peg.253"/>
<dbReference type="PROSITE" id="PS01182">
    <property type="entry name" value="GLYCOSYL_HYDROL_F35"/>
    <property type="match status" value="1"/>
</dbReference>
<dbReference type="InterPro" id="IPR048912">
    <property type="entry name" value="BetaGal1-like_ABD1"/>
</dbReference>
<dbReference type="Pfam" id="PF21467">
    <property type="entry name" value="BetaGal_gal-bd"/>
    <property type="match status" value="1"/>
</dbReference>
<proteinExistence type="inferred from homology"/>
<dbReference type="InterPro" id="IPR001944">
    <property type="entry name" value="Glycoside_Hdrlase_35"/>
</dbReference>
<evidence type="ECO:0000256" key="2">
    <source>
        <dbReference type="ARBA" id="ARBA00022801"/>
    </source>
</evidence>
<dbReference type="Pfam" id="PF21317">
    <property type="entry name" value="BetaGal_ABD_1"/>
    <property type="match status" value="1"/>
</dbReference>
<evidence type="ECO:0000259" key="8">
    <source>
        <dbReference type="Pfam" id="PF21317"/>
    </source>
</evidence>
<dbReference type="SUPFAM" id="SSF51445">
    <property type="entry name" value="(Trans)glycosidases"/>
    <property type="match status" value="1"/>
</dbReference>
<dbReference type="GO" id="GO:0005975">
    <property type="term" value="P:carbohydrate metabolic process"/>
    <property type="evidence" value="ECO:0007669"/>
    <property type="project" value="InterPro"/>
</dbReference>
<feature type="active site" description="Nucleophile" evidence="4">
    <location>
        <position position="242"/>
    </location>
</feature>
<dbReference type="GO" id="GO:0004565">
    <property type="term" value="F:beta-galactosidase activity"/>
    <property type="evidence" value="ECO:0007669"/>
    <property type="project" value="UniProtKB-EC"/>
</dbReference>
<dbReference type="Gene3D" id="2.60.120.260">
    <property type="entry name" value="Galactose-binding domain-like"/>
    <property type="match status" value="2"/>
</dbReference>
<name>A0A0R1U0S6_9LACO</name>
<dbReference type="PIRSF" id="PIRSF006336">
    <property type="entry name" value="B-gal"/>
    <property type="match status" value="1"/>
</dbReference>
<dbReference type="EC" id="3.2.1.23" evidence="5"/>
<comment type="caution">
    <text evidence="10">The sequence shown here is derived from an EMBL/GenBank/DDBJ whole genome shotgun (WGS) entry which is preliminary data.</text>
</comment>
<sequence>MKMDNLKVQEDKLYLDGQEFKLLSGAIHYFRVPRANWRRSLFNLKALGFNTVETYTAWNLHEPRAGEFDFTGQLDLGAFIKLAQELGLNVIVRPSPYICAEWEFGGLPAWLLNLQGVRLRANDPTYLACVECYYRELFKILVPLQRSHGGPIMMMQIENEYGSYGEDKAYLRSIKALMEKLGVDVPLFTADGAWRATLRAGSLLEDNVLATGNFGSHAKENFAQMRAYQAELGVKQPLLCMEFWDGWFSRWGKPVVKRDQAELLDALREVLLLGEGVNLYMFHGGTNFGFMNGCSARLEHDLSQITAYDYGAPLNEVGDPTPTYFMIQDLIHELYPELKQATPLYSQKIERLQIPLSHKTSLFGNLHHVTSRTDSQYPQTMETVGQFYGYLLYRTHIERDTLATEKLRVIDARDRVQVYVEEQHEKTQYQEEIGAPIEVKLPQKYNQLDILVENMGRVNYGSKLTAQTQQKGIRTGVMVDLHFVSDWQQYALDLSKLAQLDYKRPYLQQTPSFYKYTFDLAKTGDCYLDLTHFGKGVALLNGHNLGRFWQVGPQLALFCPASFFEVGKNEIVIFETEGKYCDTIDLVKEPIYKQLRSEQ</sequence>
<feature type="domain" description="Glycoside hydrolase 35 catalytic" evidence="7">
    <location>
        <begin position="13"/>
        <end position="333"/>
    </location>
</feature>
<dbReference type="EMBL" id="AZFT01000048">
    <property type="protein sequence ID" value="KRL84760.1"/>
    <property type="molecule type" value="Genomic_DNA"/>
</dbReference>
<dbReference type="InterPro" id="IPR031330">
    <property type="entry name" value="Gly_Hdrlase_35_cat"/>
</dbReference>
<evidence type="ECO:0000256" key="1">
    <source>
        <dbReference type="ARBA" id="ARBA00009809"/>
    </source>
</evidence>
<reference evidence="10 11" key="1">
    <citation type="journal article" date="2015" name="Genome Announc.">
        <title>Expanding the biotechnology potential of lactobacilli through comparative genomics of 213 strains and associated genera.</title>
        <authorList>
            <person name="Sun Z."/>
            <person name="Harris H.M."/>
            <person name="McCann A."/>
            <person name="Guo C."/>
            <person name="Argimon S."/>
            <person name="Zhang W."/>
            <person name="Yang X."/>
            <person name="Jeffery I.B."/>
            <person name="Cooney J.C."/>
            <person name="Kagawa T.F."/>
            <person name="Liu W."/>
            <person name="Song Y."/>
            <person name="Salvetti E."/>
            <person name="Wrobel A."/>
            <person name="Rasinkangas P."/>
            <person name="Parkhill J."/>
            <person name="Rea M.C."/>
            <person name="O'Sullivan O."/>
            <person name="Ritari J."/>
            <person name="Douillard F.P."/>
            <person name="Paul Ross R."/>
            <person name="Yang R."/>
            <person name="Briner A.E."/>
            <person name="Felis G.E."/>
            <person name="de Vos W.M."/>
            <person name="Barrangou R."/>
            <person name="Klaenhammer T.R."/>
            <person name="Caufield P.W."/>
            <person name="Cui Y."/>
            <person name="Zhang H."/>
            <person name="O'Toole P.W."/>
        </authorList>
    </citation>
    <scope>NUCLEOTIDE SEQUENCE [LARGE SCALE GENOMIC DNA]</scope>
    <source>
        <strain evidence="10 11">DSM 16634</strain>
    </source>
</reference>
<evidence type="ECO:0000256" key="5">
    <source>
        <dbReference type="RuleBase" id="RU000675"/>
    </source>
</evidence>
<dbReference type="Proteomes" id="UP000051324">
    <property type="component" value="Unassembled WGS sequence"/>
</dbReference>